<organism evidence="1 2">
    <name type="scientific">Campylobacter corcagiensis</name>
    <dbReference type="NCBI Taxonomy" id="1448857"/>
    <lineage>
        <taxon>Bacteria</taxon>
        <taxon>Pseudomonadati</taxon>
        <taxon>Campylobacterota</taxon>
        <taxon>Epsilonproteobacteria</taxon>
        <taxon>Campylobacterales</taxon>
        <taxon>Campylobacteraceae</taxon>
        <taxon>Campylobacter</taxon>
    </lineage>
</organism>
<dbReference type="Proteomes" id="UP000594749">
    <property type="component" value="Chromosome"/>
</dbReference>
<dbReference type="InterPro" id="IPR014054">
    <property type="entry name" value="Phage_regulatory_Rha"/>
</dbReference>
<name>A0A7M1LFE3_9BACT</name>
<proteinExistence type="predicted"/>
<dbReference type="RefSeq" id="WP_025803872.1">
    <property type="nucleotide sequence ID" value="NZ_CP053842.1"/>
</dbReference>
<accession>A0A7M1LFE3</accession>
<dbReference type="NCBIfam" id="TIGR02681">
    <property type="entry name" value="phage_pRha"/>
    <property type="match status" value="1"/>
</dbReference>
<dbReference type="EMBL" id="CP063078">
    <property type="protein sequence ID" value="QOQ87307.1"/>
    <property type="molecule type" value="Genomic_DNA"/>
</dbReference>
<reference evidence="1 2" key="1">
    <citation type="submission" date="2020-10" db="EMBL/GenBank/DDBJ databases">
        <title>Campylobacter and Helicobacter PacBio genomes.</title>
        <authorList>
            <person name="Lane C."/>
        </authorList>
    </citation>
    <scope>NUCLEOTIDE SEQUENCE [LARGE SCALE GENOMIC DNA]</scope>
    <source>
        <strain evidence="1 2">2016D-0077</strain>
    </source>
</reference>
<gene>
    <name evidence="1" type="ORF">IMC76_00310</name>
</gene>
<sequence length="233" mass="26579">MSALVTINNIEVEFINSGDEIFITSLQVAEVFEKRHADTIRAIENLPDDDFRRRNFAFTERTAKFGAVVRSEPYYNLTKDGFSLLVMGFTGEKAYKFKVAYINAFNKMEAMLREKSEPLSEIDLLIHQAKILKENQQKLKSLEVKTDGLEKEQLKTKHNINRLLNNDNYMTVIAYANLKGIPAKKYNASALGRKATNLSKKLNLAMGAVIDPRFDSIKTYNVEILSEVFRSIV</sequence>
<dbReference type="AlphaFoldDB" id="A0A7M1LFE3"/>
<protein>
    <submittedName>
        <fullName evidence="1">Rha family transcriptional regulator</fullName>
    </submittedName>
</protein>
<evidence type="ECO:0000313" key="1">
    <source>
        <dbReference type="EMBL" id="QOQ87307.1"/>
    </source>
</evidence>
<dbReference type="OrthoDB" id="9808959at2"/>
<keyword evidence="2" id="KW-1185">Reference proteome</keyword>
<dbReference type="Pfam" id="PF09669">
    <property type="entry name" value="Phage_pRha"/>
    <property type="match status" value="1"/>
</dbReference>
<evidence type="ECO:0000313" key="2">
    <source>
        <dbReference type="Proteomes" id="UP000594749"/>
    </source>
</evidence>